<dbReference type="STRING" id="395019.BMULJ_04148"/>
<dbReference type="PANTHER" id="PTHR30203">
    <property type="entry name" value="OUTER MEMBRANE CATION EFFLUX PROTEIN"/>
    <property type="match status" value="1"/>
</dbReference>
<evidence type="ECO:0000256" key="2">
    <source>
        <dbReference type="RuleBase" id="RU362097"/>
    </source>
</evidence>
<evidence type="ECO:0000313" key="3">
    <source>
        <dbReference type="EMBL" id="BAG46005.1"/>
    </source>
</evidence>
<evidence type="ECO:0000313" key="4">
    <source>
        <dbReference type="Proteomes" id="UP000008815"/>
    </source>
</evidence>
<dbReference type="AlphaFoldDB" id="A0A0H3KUP8"/>
<reference evidence="3 4" key="1">
    <citation type="submission" date="2007-04" db="EMBL/GenBank/DDBJ databases">
        <title>Complete genome sequence of Burkholderia multivorans ATCC 17616.</title>
        <authorList>
            <person name="Ohtsubo Y."/>
            <person name="Yamashita A."/>
            <person name="Kurokawa K."/>
            <person name="Takami H."/>
            <person name="Yuhara S."/>
            <person name="Nishiyama E."/>
            <person name="Endo R."/>
            <person name="Miyazaki R."/>
            <person name="Ono A."/>
            <person name="Yano K."/>
            <person name="Ito M."/>
            <person name="Sota M."/>
            <person name="Yuji N."/>
            <person name="Hattori M."/>
            <person name="Tsuda M."/>
        </authorList>
    </citation>
    <scope>NUCLEOTIDE SEQUENCE [LARGE SCALE GENOMIC DNA]</scope>
    <source>
        <strain evidence="4">ATCC 17616 / 249</strain>
    </source>
</reference>
<comment type="similarity">
    <text evidence="1 2">Belongs to the outer membrane factor (OMF) (TC 1.B.17) family.</text>
</comment>
<evidence type="ECO:0000256" key="1">
    <source>
        <dbReference type="ARBA" id="ARBA00007613"/>
    </source>
</evidence>
<dbReference type="Gene3D" id="2.20.200.10">
    <property type="entry name" value="Outer membrane efflux proteins (OEP)"/>
    <property type="match status" value="1"/>
</dbReference>
<feature type="signal peptide" evidence="2">
    <location>
        <begin position="1"/>
        <end position="22"/>
    </location>
</feature>
<dbReference type="KEGG" id="bmu:Bmul_4358"/>
<keyword evidence="2 3" id="KW-0449">Lipoprotein</keyword>
<dbReference type="KEGG" id="bmj:BMULJ_04148"/>
<name>A0A0H3KUP8_BURM1</name>
<dbReference type="GO" id="GO:0005886">
    <property type="term" value="C:plasma membrane"/>
    <property type="evidence" value="ECO:0007669"/>
    <property type="project" value="UniProtKB-SubCell"/>
</dbReference>
<dbReference type="PROSITE" id="PS51257">
    <property type="entry name" value="PROKAR_LIPOPROTEIN"/>
    <property type="match status" value="1"/>
</dbReference>
<dbReference type="PANTHER" id="PTHR30203:SF32">
    <property type="entry name" value="CATION EFFLUX SYSTEM PROTEIN CUSC"/>
    <property type="match status" value="1"/>
</dbReference>
<keyword evidence="2" id="KW-0472">Membrane</keyword>
<dbReference type="SUPFAM" id="SSF56954">
    <property type="entry name" value="Outer membrane efflux proteins (OEP)"/>
    <property type="match status" value="1"/>
</dbReference>
<dbReference type="InterPro" id="IPR010131">
    <property type="entry name" value="MdtP/NodT-like"/>
</dbReference>
<keyword evidence="2" id="KW-0812">Transmembrane</keyword>
<dbReference type="HOGENOM" id="CLU_012817_13_3_4"/>
<dbReference type="InterPro" id="IPR003423">
    <property type="entry name" value="OMP_efflux"/>
</dbReference>
<dbReference type="NCBIfam" id="TIGR01845">
    <property type="entry name" value="outer_NodT"/>
    <property type="match status" value="1"/>
</dbReference>
<dbReference type="Pfam" id="PF02321">
    <property type="entry name" value="OEP"/>
    <property type="match status" value="2"/>
</dbReference>
<comment type="subcellular location">
    <subcellularLocation>
        <location evidence="2">Cell membrane</location>
        <topology evidence="2">Lipid-anchor</topology>
    </subcellularLocation>
</comment>
<dbReference type="GO" id="GO:0015562">
    <property type="term" value="F:efflux transmembrane transporter activity"/>
    <property type="evidence" value="ECO:0007669"/>
    <property type="project" value="InterPro"/>
</dbReference>
<dbReference type="Gene3D" id="1.20.1600.10">
    <property type="entry name" value="Outer membrane efflux proteins (OEP)"/>
    <property type="match status" value="1"/>
</dbReference>
<dbReference type="eggNOG" id="COG1538">
    <property type="taxonomic scope" value="Bacteria"/>
</dbReference>
<protein>
    <submittedName>
        <fullName evidence="3">RND efflux system outer membrane lipoprotein</fullName>
    </submittedName>
</protein>
<feature type="chain" id="PRO_5002614051" evidence="2">
    <location>
        <begin position="23"/>
        <end position="482"/>
    </location>
</feature>
<sequence length="482" mass="52018">MRLLILSAAVAAALALSACSMAPKLVRPAMPVPGTYTAATAAATAQHANAADLGWRTMFGDRRLQRLIELALDNNRDLRLAALNVQAAEAQYGIQRSARLPSIGAGASFTRQRTPANADMNPPVPESMQTQYGVNVGISAFEIDLFGRVKSLSDAAFARYLATDHGRRAVQIALVGSVANAYFAERLAQEQRALSERTLNDWRQSLDLARRLKQANQASGVDIAQAEGQVASAAADLEARSRAVEQARNALRLLVGTELPKDLPEPLSLERQPVLTQLPAGLPSELLYRRPDIRQAEQALVAANADIGAARAAFFPRLSLTSTIGFLSPAMGSLFAGDHRTWAFAPQITVPIFEGGRLSAELRLAEIRKSSAVAEYERAIQTAFREVADGLAGRETFSRQIDAQRDVVKSAERRTDLVNLRYRAGIEDRLELLDSQRQLYAARQALLDLRSAELSNAVALYKALGGGLTDTDVAAPNDVAKG</sequence>
<dbReference type="RefSeq" id="WP_012217088.1">
    <property type="nucleotide sequence ID" value="NC_010086.1"/>
</dbReference>
<keyword evidence="2" id="KW-0732">Signal</keyword>
<organism evidence="3 4">
    <name type="scientific">Burkholderia multivorans (strain ATCC 17616 / 249)</name>
    <dbReference type="NCBI Taxonomy" id="395019"/>
    <lineage>
        <taxon>Bacteria</taxon>
        <taxon>Pseudomonadati</taxon>
        <taxon>Pseudomonadota</taxon>
        <taxon>Betaproteobacteria</taxon>
        <taxon>Burkholderiales</taxon>
        <taxon>Burkholderiaceae</taxon>
        <taxon>Burkholderia</taxon>
        <taxon>Burkholderia cepacia complex</taxon>
    </lineage>
</organism>
<keyword evidence="2" id="KW-0564">Palmitate</keyword>
<dbReference type="EMBL" id="AP009386">
    <property type="protein sequence ID" value="BAG46005.1"/>
    <property type="molecule type" value="Genomic_DNA"/>
</dbReference>
<keyword evidence="2" id="KW-1134">Transmembrane beta strand</keyword>
<accession>A0A0H3KUP8</accession>
<proteinExistence type="inferred from homology"/>
<gene>
    <name evidence="3" type="ordered locus">BMULJ_04148</name>
</gene>
<keyword evidence="4" id="KW-1185">Reference proteome</keyword>
<dbReference type="Proteomes" id="UP000008815">
    <property type="component" value="Chromosome 2"/>
</dbReference>